<dbReference type="PANTHER" id="PTHR24305">
    <property type="entry name" value="CYTOCHROME P450"/>
    <property type="match status" value="1"/>
</dbReference>
<dbReference type="GO" id="GO:0020037">
    <property type="term" value="F:heme binding"/>
    <property type="evidence" value="ECO:0007669"/>
    <property type="project" value="InterPro"/>
</dbReference>
<comment type="caution">
    <text evidence="6">The sequence shown here is derived from an EMBL/GenBank/DDBJ whole genome shotgun (WGS) entry which is preliminary data.</text>
</comment>
<dbReference type="GO" id="GO:0016705">
    <property type="term" value="F:oxidoreductase activity, acting on paired donors, with incorporation or reduction of molecular oxygen"/>
    <property type="evidence" value="ECO:0007669"/>
    <property type="project" value="InterPro"/>
</dbReference>
<evidence type="ECO:0000256" key="4">
    <source>
        <dbReference type="ARBA" id="ARBA00023004"/>
    </source>
</evidence>
<evidence type="ECO:0008006" key="8">
    <source>
        <dbReference type="Google" id="ProtNLM"/>
    </source>
</evidence>
<protein>
    <recommendedName>
        <fullName evidence="8">Cytochrome P450</fullName>
    </recommendedName>
</protein>
<dbReference type="PRINTS" id="PR00385">
    <property type="entry name" value="P450"/>
</dbReference>
<dbReference type="PANTHER" id="PTHR24305:SF232">
    <property type="entry name" value="P450, PUTATIVE (EUROFUNG)-RELATED"/>
    <property type="match status" value="1"/>
</dbReference>
<keyword evidence="3 5" id="KW-0479">Metal-binding</keyword>
<comment type="similarity">
    <text evidence="2">Belongs to the cytochrome P450 family.</text>
</comment>
<dbReference type="Pfam" id="PF00067">
    <property type="entry name" value="p450"/>
    <property type="match status" value="1"/>
</dbReference>
<evidence type="ECO:0000256" key="3">
    <source>
        <dbReference type="ARBA" id="ARBA00022723"/>
    </source>
</evidence>
<dbReference type="Proteomes" id="UP001345827">
    <property type="component" value="Unassembled WGS sequence"/>
</dbReference>
<dbReference type="Gene3D" id="1.10.630.10">
    <property type="entry name" value="Cytochrome P450"/>
    <property type="match status" value="1"/>
</dbReference>
<keyword evidence="5" id="KW-0349">Heme</keyword>
<gene>
    <name evidence="6" type="ORF">LTR25_005598</name>
</gene>
<evidence type="ECO:0000256" key="2">
    <source>
        <dbReference type="ARBA" id="ARBA00010617"/>
    </source>
</evidence>
<accession>A0AAV9Q4B0</accession>
<dbReference type="InterPro" id="IPR002401">
    <property type="entry name" value="Cyt_P450_E_grp-I"/>
</dbReference>
<sequence>MKNLYGHGHNAAKTAWYSVWDPPNTAPQLFSELDKKYHGFLRKRVAGAYAMSAILKYEKQNLMRFSTWQSGWTNAFAFDVVGELGYGEQLGHLRTGTDVNNLRSNIFNIFFTLSNLGHFPGQAKILNNKYMQAISQMMGAKPPFADFGAWSRERVKHRMENQDEIDREDMLSHFSRMRRKAGTPASLEEVLIEAMNLIGAGADTTSIGMRTCLYYICKHPTYYRLVQDEVDSFYAQNNLTEPITYVQTQQLPMLQAVVKEATRLLPSIVFQLLRHTPENFVVRGEHIPAGTSVGISPISQNRDRDIFGEDANEFRPERWLENRDKAGYMDTCLMTFGGSGPRMCVGKNIALVR</sequence>
<dbReference type="InterPro" id="IPR050121">
    <property type="entry name" value="Cytochrome_P450_monoxygenase"/>
</dbReference>
<proteinExistence type="inferred from homology"/>
<keyword evidence="7" id="KW-1185">Reference proteome</keyword>
<dbReference type="EMBL" id="JAXLQG010000009">
    <property type="protein sequence ID" value="KAK5535696.1"/>
    <property type="molecule type" value="Genomic_DNA"/>
</dbReference>
<dbReference type="PRINTS" id="PR00463">
    <property type="entry name" value="EP450I"/>
</dbReference>
<evidence type="ECO:0000256" key="1">
    <source>
        <dbReference type="ARBA" id="ARBA00001971"/>
    </source>
</evidence>
<dbReference type="AlphaFoldDB" id="A0AAV9Q4B0"/>
<feature type="binding site" description="axial binding residue" evidence="5">
    <location>
        <position position="344"/>
    </location>
    <ligand>
        <name>heme</name>
        <dbReference type="ChEBI" id="CHEBI:30413"/>
    </ligand>
    <ligandPart>
        <name>Fe</name>
        <dbReference type="ChEBI" id="CHEBI:18248"/>
    </ligandPart>
</feature>
<dbReference type="GO" id="GO:0004497">
    <property type="term" value="F:monooxygenase activity"/>
    <property type="evidence" value="ECO:0007669"/>
    <property type="project" value="InterPro"/>
</dbReference>
<dbReference type="InterPro" id="IPR001128">
    <property type="entry name" value="Cyt_P450"/>
</dbReference>
<evidence type="ECO:0000313" key="6">
    <source>
        <dbReference type="EMBL" id="KAK5535696.1"/>
    </source>
</evidence>
<reference evidence="6 7" key="1">
    <citation type="submission" date="2023-06" db="EMBL/GenBank/DDBJ databases">
        <title>Black Yeasts Isolated from many extreme environments.</title>
        <authorList>
            <person name="Coleine C."/>
            <person name="Stajich J.E."/>
            <person name="Selbmann L."/>
        </authorList>
    </citation>
    <scope>NUCLEOTIDE SEQUENCE [LARGE SCALE GENOMIC DNA]</scope>
    <source>
        <strain evidence="6 7">CCFEE 5887</strain>
    </source>
</reference>
<evidence type="ECO:0000313" key="7">
    <source>
        <dbReference type="Proteomes" id="UP001345827"/>
    </source>
</evidence>
<dbReference type="InterPro" id="IPR036396">
    <property type="entry name" value="Cyt_P450_sf"/>
</dbReference>
<evidence type="ECO:0000256" key="5">
    <source>
        <dbReference type="PIRSR" id="PIRSR602401-1"/>
    </source>
</evidence>
<dbReference type="GO" id="GO:0005506">
    <property type="term" value="F:iron ion binding"/>
    <property type="evidence" value="ECO:0007669"/>
    <property type="project" value="InterPro"/>
</dbReference>
<organism evidence="6 7">
    <name type="scientific">Vermiconidia calcicola</name>
    <dbReference type="NCBI Taxonomy" id="1690605"/>
    <lineage>
        <taxon>Eukaryota</taxon>
        <taxon>Fungi</taxon>
        <taxon>Dikarya</taxon>
        <taxon>Ascomycota</taxon>
        <taxon>Pezizomycotina</taxon>
        <taxon>Dothideomycetes</taxon>
        <taxon>Dothideomycetidae</taxon>
        <taxon>Mycosphaerellales</taxon>
        <taxon>Extremaceae</taxon>
        <taxon>Vermiconidia</taxon>
    </lineage>
</organism>
<keyword evidence="4 5" id="KW-0408">Iron</keyword>
<comment type="cofactor">
    <cofactor evidence="1 5">
        <name>heme</name>
        <dbReference type="ChEBI" id="CHEBI:30413"/>
    </cofactor>
</comment>
<name>A0AAV9Q4B0_9PEZI</name>
<dbReference type="SUPFAM" id="SSF48264">
    <property type="entry name" value="Cytochrome P450"/>
    <property type="match status" value="1"/>
</dbReference>